<evidence type="ECO:0000259" key="5">
    <source>
        <dbReference type="PROSITE" id="PS51387"/>
    </source>
</evidence>
<dbReference type="InterPro" id="IPR016166">
    <property type="entry name" value="FAD-bd_PCMH"/>
</dbReference>
<evidence type="ECO:0000256" key="3">
    <source>
        <dbReference type="ARBA" id="ARBA00022827"/>
    </source>
</evidence>
<proteinExistence type="inferred from homology"/>
<dbReference type="STRING" id="1230097.A0A423VE29"/>
<protein>
    <recommendedName>
        <fullName evidence="5">FAD-binding PCMH-type domain-containing protein</fullName>
    </recommendedName>
</protein>
<dbReference type="InterPro" id="IPR036318">
    <property type="entry name" value="FAD-bd_PCMH-like_sf"/>
</dbReference>
<dbReference type="Gene3D" id="3.40.462.20">
    <property type="match status" value="1"/>
</dbReference>
<reference evidence="6 7" key="1">
    <citation type="submission" date="2015-09" db="EMBL/GenBank/DDBJ databases">
        <title>Host preference determinants of Valsa canker pathogens revealed by comparative genomics.</title>
        <authorList>
            <person name="Yin Z."/>
            <person name="Huang L."/>
        </authorList>
    </citation>
    <scope>NUCLEOTIDE SEQUENCE [LARGE SCALE GENOMIC DNA]</scope>
    <source>
        <strain evidence="6 7">SXYLt</strain>
    </source>
</reference>
<dbReference type="PROSITE" id="PS51387">
    <property type="entry name" value="FAD_PCMH"/>
    <property type="match status" value="1"/>
</dbReference>
<dbReference type="SUPFAM" id="SSF56176">
    <property type="entry name" value="FAD-binding/transporter-associated domain-like"/>
    <property type="match status" value="1"/>
</dbReference>
<dbReference type="OrthoDB" id="415825at2759"/>
<accession>A0A423VE29</accession>
<evidence type="ECO:0000256" key="2">
    <source>
        <dbReference type="ARBA" id="ARBA00022630"/>
    </source>
</evidence>
<evidence type="ECO:0000313" key="6">
    <source>
        <dbReference type="EMBL" id="ROV89064.1"/>
    </source>
</evidence>
<dbReference type="Gene3D" id="3.30.465.10">
    <property type="match status" value="1"/>
</dbReference>
<dbReference type="InParanoid" id="A0A423VE29"/>
<evidence type="ECO:0000256" key="4">
    <source>
        <dbReference type="ARBA" id="ARBA00023002"/>
    </source>
</evidence>
<keyword evidence="7" id="KW-1185">Reference proteome</keyword>
<dbReference type="PANTHER" id="PTHR42973:SF17">
    <property type="entry name" value="OXIDASE, PUTATIVE (AFU_ORTHOLOGUE AFUA_6G14340)-RELATED"/>
    <property type="match status" value="1"/>
</dbReference>
<dbReference type="Pfam" id="PF01565">
    <property type="entry name" value="FAD_binding_4"/>
    <property type="match status" value="1"/>
</dbReference>
<dbReference type="PANTHER" id="PTHR42973">
    <property type="entry name" value="BINDING OXIDOREDUCTASE, PUTATIVE (AFU_ORTHOLOGUE AFUA_1G17690)-RELATED"/>
    <property type="match status" value="1"/>
</dbReference>
<name>A0A423VE29_9PEZI</name>
<organism evidence="6 7">
    <name type="scientific">Cytospora leucostoma</name>
    <dbReference type="NCBI Taxonomy" id="1230097"/>
    <lineage>
        <taxon>Eukaryota</taxon>
        <taxon>Fungi</taxon>
        <taxon>Dikarya</taxon>
        <taxon>Ascomycota</taxon>
        <taxon>Pezizomycotina</taxon>
        <taxon>Sordariomycetes</taxon>
        <taxon>Sordariomycetidae</taxon>
        <taxon>Diaporthales</taxon>
        <taxon>Cytosporaceae</taxon>
        <taxon>Cytospora</taxon>
    </lineage>
</organism>
<dbReference type="InterPro" id="IPR016169">
    <property type="entry name" value="FAD-bd_PCMH_sub2"/>
</dbReference>
<evidence type="ECO:0000256" key="1">
    <source>
        <dbReference type="ARBA" id="ARBA00005466"/>
    </source>
</evidence>
<feature type="domain" description="FAD-binding PCMH-type" evidence="5">
    <location>
        <begin position="49"/>
        <end position="219"/>
    </location>
</feature>
<dbReference type="GO" id="GO:0071949">
    <property type="term" value="F:FAD binding"/>
    <property type="evidence" value="ECO:0007669"/>
    <property type="project" value="InterPro"/>
</dbReference>
<dbReference type="InterPro" id="IPR012951">
    <property type="entry name" value="BBE"/>
</dbReference>
<keyword evidence="4" id="KW-0560">Oxidoreductase</keyword>
<comment type="caution">
    <text evidence="6">The sequence shown here is derived from an EMBL/GenBank/DDBJ whole genome shotgun (WGS) entry which is preliminary data.</text>
</comment>
<dbReference type="Pfam" id="PF08031">
    <property type="entry name" value="BBE"/>
    <property type="match status" value="1"/>
</dbReference>
<gene>
    <name evidence="6" type="ORF">VPNG_10059</name>
</gene>
<dbReference type="EMBL" id="LKEB01000109">
    <property type="protein sequence ID" value="ROV89064.1"/>
    <property type="molecule type" value="Genomic_DNA"/>
</dbReference>
<keyword evidence="2" id="KW-0285">Flavoprotein</keyword>
<dbReference type="InterPro" id="IPR050416">
    <property type="entry name" value="FAD-linked_Oxidoreductase"/>
</dbReference>
<evidence type="ECO:0000313" key="7">
    <source>
        <dbReference type="Proteomes" id="UP000285146"/>
    </source>
</evidence>
<keyword evidence="3" id="KW-0274">FAD</keyword>
<sequence length="477" mass="52013">MVNLSALTSLNTCLSNICTGNSDCVAFANDASDILTYQTDWVKRYNLAIDVTPEAVIRPSSAEQVAAAIQCAADNAYKVQARAGGHSYANFGYGDGQLTIDLVNFQQYSINETTWHATIGAGMNLGDIDTKLMKTERAFAHGICPGVGIGGHATIGGLGPMSRMWGAALDHIVEVEVVTANGTILRASEDDNPDLFFGLRGAGASFGIITGFVMRTHPAPGDVVQYSFEFTIGDDAAELASVYKKWQDVVTDLDLDRRFGSSLILYSGGIIITGTFYGTQDEFEASDIEQRLPENGTLVLTDWLGSLTALAEKEALYLSDIRTNFYSKSLGLRQEDVLTEDNATALFKYVHGLDKGTLLWFIIFDSTGGAVADIPLNATGYAHRNKVMFYQSYAIDLIELSDTTRSFLTDFHDKLTSFLPAVATDRGTYPGYVDLNISGIPQEQYWVGNLPRLEDIKSKWDLNDVFHNPQSVRPSTA</sequence>
<dbReference type="GO" id="GO:0016491">
    <property type="term" value="F:oxidoreductase activity"/>
    <property type="evidence" value="ECO:0007669"/>
    <property type="project" value="UniProtKB-KW"/>
</dbReference>
<dbReference type="InterPro" id="IPR006094">
    <property type="entry name" value="Oxid_FAD_bind_N"/>
</dbReference>
<dbReference type="AlphaFoldDB" id="A0A423VE29"/>
<comment type="similarity">
    <text evidence="1">Belongs to the oxygen-dependent FAD-linked oxidoreductase family.</text>
</comment>
<dbReference type="Proteomes" id="UP000285146">
    <property type="component" value="Unassembled WGS sequence"/>
</dbReference>